<feature type="transmembrane region" description="Helical" evidence="7">
    <location>
        <begin position="267"/>
        <end position="289"/>
    </location>
</feature>
<evidence type="ECO:0000256" key="2">
    <source>
        <dbReference type="ARBA" id="ARBA00022448"/>
    </source>
</evidence>
<evidence type="ECO:0000256" key="7">
    <source>
        <dbReference type="RuleBase" id="RU363032"/>
    </source>
</evidence>
<dbReference type="Proteomes" id="UP000276232">
    <property type="component" value="Unassembled WGS sequence"/>
</dbReference>
<accession>A0A3N1G9T9</accession>
<protein>
    <submittedName>
        <fullName evidence="10">NitT/TauT family transport system permease protein</fullName>
    </submittedName>
</protein>
<dbReference type="PROSITE" id="PS50928">
    <property type="entry name" value="ABC_TM1"/>
    <property type="match status" value="1"/>
</dbReference>
<evidence type="ECO:0000256" key="4">
    <source>
        <dbReference type="ARBA" id="ARBA00022692"/>
    </source>
</evidence>
<keyword evidence="6 7" id="KW-0472">Membrane</keyword>
<feature type="compositionally biased region" description="Basic and acidic residues" evidence="8">
    <location>
        <begin position="22"/>
        <end position="32"/>
    </location>
</feature>
<dbReference type="InterPro" id="IPR000515">
    <property type="entry name" value="MetI-like"/>
</dbReference>
<evidence type="ECO:0000259" key="9">
    <source>
        <dbReference type="PROSITE" id="PS50928"/>
    </source>
</evidence>
<evidence type="ECO:0000256" key="1">
    <source>
        <dbReference type="ARBA" id="ARBA00004651"/>
    </source>
</evidence>
<evidence type="ECO:0000313" key="10">
    <source>
        <dbReference type="EMBL" id="ROP27003.1"/>
    </source>
</evidence>
<keyword evidence="3" id="KW-1003">Cell membrane</keyword>
<feature type="region of interest" description="Disordered" evidence="8">
    <location>
        <begin position="1"/>
        <end position="48"/>
    </location>
</feature>
<dbReference type="RefSeq" id="WP_199720285.1">
    <property type="nucleotide sequence ID" value="NZ_RJKN01000008.1"/>
</dbReference>
<organism evidence="10 11">
    <name type="scientific">Pseudokineococcus lusitanus</name>
    <dbReference type="NCBI Taxonomy" id="763993"/>
    <lineage>
        <taxon>Bacteria</taxon>
        <taxon>Bacillati</taxon>
        <taxon>Actinomycetota</taxon>
        <taxon>Actinomycetes</taxon>
        <taxon>Kineosporiales</taxon>
        <taxon>Kineosporiaceae</taxon>
        <taxon>Pseudokineococcus</taxon>
    </lineage>
</organism>
<feature type="transmembrane region" description="Helical" evidence="7">
    <location>
        <begin position="224"/>
        <end position="246"/>
    </location>
</feature>
<comment type="subcellular location">
    <subcellularLocation>
        <location evidence="1 7">Cell membrane</location>
        <topology evidence="1 7">Multi-pass membrane protein</topology>
    </subcellularLocation>
</comment>
<evidence type="ECO:0000256" key="3">
    <source>
        <dbReference type="ARBA" id="ARBA00022475"/>
    </source>
</evidence>
<keyword evidence="4 7" id="KW-0812">Transmembrane</keyword>
<feature type="transmembrane region" description="Helical" evidence="7">
    <location>
        <begin position="107"/>
        <end position="133"/>
    </location>
</feature>
<dbReference type="Gene3D" id="1.10.3720.10">
    <property type="entry name" value="MetI-like"/>
    <property type="match status" value="1"/>
</dbReference>
<sequence length="301" mass="31615">MSAPTQTRPDGAAVGHAPVSADVRDTMQDLERLTPPPRPRPAPPAPRPEPRLLVPALRVLALVALVGGWELAARTGVVDPFFYSMPSQIWATGVTAVTEGTVLLDTAYTFSATLLGFAIGTLVGVAVGLSFWWSRRYAAVAEPFVVAFEAMPKLALAPIVVLVLGIGISSKVAMATALVVVVQALNTYSGVKSVDPDLTRMLASVGASRRQVFAKVVVPTTLPWVVSGLRVTIGLALSGAIVGEYIGATQGIGRMIQYAGSTYEISLIWVGIAVLAALSMVLYAVVGAVERKFLASLHVSR</sequence>
<dbReference type="AlphaFoldDB" id="A0A3N1G9T9"/>
<dbReference type="PANTHER" id="PTHR30151:SF20">
    <property type="entry name" value="ABC TRANSPORTER PERMEASE PROTEIN HI_0355-RELATED"/>
    <property type="match status" value="1"/>
</dbReference>
<dbReference type="EMBL" id="RJKN01000008">
    <property type="protein sequence ID" value="ROP27003.1"/>
    <property type="molecule type" value="Genomic_DNA"/>
</dbReference>
<feature type="domain" description="ABC transmembrane type-1" evidence="9">
    <location>
        <begin position="102"/>
        <end position="286"/>
    </location>
</feature>
<keyword evidence="5 7" id="KW-1133">Transmembrane helix</keyword>
<keyword evidence="11" id="KW-1185">Reference proteome</keyword>
<reference evidence="10 11" key="1">
    <citation type="journal article" date="2015" name="Stand. Genomic Sci.">
        <title>Genomic Encyclopedia of Bacterial and Archaeal Type Strains, Phase III: the genomes of soil and plant-associated and newly described type strains.</title>
        <authorList>
            <person name="Whitman W.B."/>
            <person name="Woyke T."/>
            <person name="Klenk H.P."/>
            <person name="Zhou Y."/>
            <person name="Lilburn T.G."/>
            <person name="Beck B.J."/>
            <person name="De Vos P."/>
            <person name="Vandamme P."/>
            <person name="Eisen J.A."/>
            <person name="Garrity G."/>
            <person name="Hugenholtz P."/>
            <person name="Kyrpides N.C."/>
        </authorList>
    </citation>
    <scope>NUCLEOTIDE SEQUENCE [LARGE SCALE GENOMIC DNA]</scope>
    <source>
        <strain evidence="10 11">CECT 7306</strain>
    </source>
</reference>
<feature type="transmembrane region" description="Helical" evidence="7">
    <location>
        <begin position="154"/>
        <end position="185"/>
    </location>
</feature>
<dbReference type="Pfam" id="PF00528">
    <property type="entry name" value="BPD_transp_1"/>
    <property type="match status" value="1"/>
</dbReference>
<feature type="compositionally biased region" description="Pro residues" evidence="8">
    <location>
        <begin position="34"/>
        <end position="47"/>
    </location>
</feature>
<dbReference type="GO" id="GO:0005886">
    <property type="term" value="C:plasma membrane"/>
    <property type="evidence" value="ECO:0007669"/>
    <property type="project" value="UniProtKB-SubCell"/>
</dbReference>
<comment type="caution">
    <text evidence="10">The sequence shown here is derived from an EMBL/GenBank/DDBJ whole genome shotgun (WGS) entry which is preliminary data.</text>
</comment>
<dbReference type="InParanoid" id="A0A3N1G9T9"/>
<comment type="similarity">
    <text evidence="7">Belongs to the binding-protein-dependent transport system permease family.</text>
</comment>
<evidence type="ECO:0000313" key="11">
    <source>
        <dbReference type="Proteomes" id="UP000276232"/>
    </source>
</evidence>
<keyword evidence="2 7" id="KW-0813">Transport</keyword>
<dbReference type="InterPro" id="IPR035906">
    <property type="entry name" value="MetI-like_sf"/>
</dbReference>
<name>A0A3N1G9T9_9ACTN</name>
<evidence type="ECO:0000256" key="5">
    <source>
        <dbReference type="ARBA" id="ARBA00022989"/>
    </source>
</evidence>
<proteinExistence type="inferred from homology"/>
<dbReference type="SUPFAM" id="SSF161098">
    <property type="entry name" value="MetI-like"/>
    <property type="match status" value="1"/>
</dbReference>
<evidence type="ECO:0000256" key="6">
    <source>
        <dbReference type="ARBA" id="ARBA00023136"/>
    </source>
</evidence>
<feature type="transmembrane region" description="Helical" evidence="7">
    <location>
        <begin position="52"/>
        <end position="72"/>
    </location>
</feature>
<gene>
    <name evidence="10" type="ORF">EDC03_2931</name>
</gene>
<dbReference type="CDD" id="cd06261">
    <property type="entry name" value="TM_PBP2"/>
    <property type="match status" value="1"/>
</dbReference>
<dbReference type="GO" id="GO:0055085">
    <property type="term" value="P:transmembrane transport"/>
    <property type="evidence" value="ECO:0007669"/>
    <property type="project" value="InterPro"/>
</dbReference>
<dbReference type="PANTHER" id="PTHR30151">
    <property type="entry name" value="ALKANE SULFONATE ABC TRANSPORTER-RELATED, MEMBRANE SUBUNIT"/>
    <property type="match status" value="1"/>
</dbReference>
<evidence type="ECO:0000256" key="8">
    <source>
        <dbReference type="SAM" id="MobiDB-lite"/>
    </source>
</evidence>